<dbReference type="PANTHER" id="PTHR24324">
    <property type="entry name" value="HOMEOBOX PROTEIN HHEX"/>
    <property type="match status" value="1"/>
</dbReference>
<dbReference type="PANTHER" id="PTHR24324:SF9">
    <property type="entry name" value="HOMEOBOX DOMAIN-CONTAINING PROTEIN"/>
    <property type="match status" value="1"/>
</dbReference>
<dbReference type="OrthoDB" id="6159439at2759"/>
<name>A0A9W8IAA2_9FUNG</name>
<feature type="region of interest" description="Disordered" evidence="6">
    <location>
        <begin position="117"/>
        <end position="193"/>
    </location>
</feature>
<evidence type="ECO:0000256" key="1">
    <source>
        <dbReference type="ARBA" id="ARBA00023125"/>
    </source>
</evidence>
<feature type="domain" description="Homeobox" evidence="7">
    <location>
        <begin position="57"/>
        <end position="117"/>
    </location>
</feature>
<dbReference type="SUPFAM" id="SSF46689">
    <property type="entry name" value="Homeodomain-like"/>
    <property type="match status" value="1"/>
</dbReference>
<keyword evidence="2 4" id="KW-0371">Homeobox</keyword>
<dbReference type="GO" id="GO:0005634">
    <property type="term" value="C:nucleus"/>
    <property type="evidence" value="ECO:0007669"/>
    <property type="project" value="UniProtKB-SubCell"/>
</dbReference>
<organism evidence="8 9">
    <name type="scientific">Coemansia brasiliensis</name>
    <dbReference type="NCBI Taxonomy" id="2650707"/>
    <lineage>
        <taxon>Eukaryota</taxon>
        <taxon>Fungi</taxon>
        <taxon>Fungi incertae sedis</taxon>
        <taxon>Zoopagomycota</taxon>
        <taxon>Kickxellomycotina</taxon>
        <taxon>Kickxellomycetes</taxon>
        <taxon>Kickxellales</taxon>
        <taxon>Kickxellaceae</taxon>
        <taxon>Coemansia</taxon>
    </lineage>
</organism>
<feature type="region of interest" description="Disordered" evidence="6">
    <location>
        <begin position="1"/>
        <end position="30"/>
    </location>
</feature>
<evidence type="ECO:0000259" key="7">
    <source>
        <dbReference type="PROSITE" id="PS50071"/>
    </source>
</evidence>
<gene>
    <name evidence="8" type="ORF">IWW36_002088</name>
</gene>
<evidence type="ECO:0000313" key="9">
    <source>
        <dbReference type="Proteomes" id="UP001139887"/>
    </source>
</evidence>
<dbReference type="InterPro" id="IPR051000">
    <property type="entry name" value="Homeobox_DNA-bind_prot"/>
</dbReference>
<dbReference type="CDD" id="cd00086">
    <property type="entry name" value="homeodomain"/>
    <property type="match status" value="1"/>
</dbReference>
<keyword evidence="1 4" id="KW-0238">DNA-binding</keyword>
<dbReference type="Proteomes" id="UP001139887">
    <property type="component" value="Unassembled WGS sequence"/>
</dbReference>
<comment type="caution">
    <text evidence="8">The sequence shown here is derived from an EMBL/GenBank/DDBJ whole genome shotgun (WGS) entry which is preliminary data.</text>
</comment>
<protein>
    <recommendedName>
        <fullName evidence="7">Homeobox domain-containing protein</fullName>
    </recommendedName>
</protein>
<feature type="compositionally biased region" description="Low complexity" evidence="6">
    <location>
        <begin position="127"/>
        <end position="155"/>
    </location>
</feature>
<evidence type="ECO:0000256" key="2">
    <source>
        <dbReference type="ARBA" id="ARBA00023155"/>
    </source>
</evidence>
<dbReference type="InterPro" id="IPR001356">
    <property type="entry name" value="HD"/>
</dbReference>
<dbReference type="GO" id="GO:0000978">
    <property type="term" value="F:RNA polymerase II cis-regulatory region sequence-specific DNA binding"/>
    <property type="evidence" value="ECO:0007669"/>
    <property type="project" value="TreeGrafter"/>
</dbReference>
<dbReference type="Gene3D" id="1.10.10.60">
    <property type="entry name" value="Homeodomain-like"/>
    <property type="match status" value="1"/>
</dbReference>
<evidence type="ECO:0000256" key="4">
    <source>
        <dbReference type="PROSITE-ProRule" id="PRU00108"/>
    </source>
</evidence>
<evidence type="ECO:0000313" key="8">
    <source>
        <dbReference type="EMBL" id="KAJ2850180.1"/>
    </source>
</evidence>
<sequence length="415" mass="43263">MDHGGSRPLELGGPGMGPHPHPHPHPHPFGAMPPRHAPMVPPRPMGQMELKPNFYNPYHVKHRRRTTKEQLALLEGTFKTTPKPSSEVRKMLASKLCMTAREVQIWFQNRRAKQKNMMLRASTAARSGDSASSTPPAAAATVGSTGSSVGLAGALQPPTHPTAAAEAAITKHARAASADRPATRGSDAGSAARRHSDIASLGFGAGLTAPAGSSGALGWAEPSRATKKRDSGRFHTARVHQEAFDGTNKLPVKPDDLTPTADEQFSMLDPTNLPTFMMPSLPSSVPPPLGSGLWMPYGAVPQPPSNLPAAPQTDALALYNSLLGITTPAPPLPGFGVPGGGGGLPTGNTQLPEDFYQSLQLLLSQQATTMAPAAPKDSAALFMPAAPLPQTLPRSSEPSLNADLFAASAGGNTVL</sequence>
<proteinExistence type="predicted"/>
<keyword evidence="3 4" id="KW-0539">Nucleus</keyword>
<keyword evidence="9" id="KW-1185">Reference proteome</keyword>
<accession>A0A9W8IAA2</accession>
<dbReference type="AlphaFoldDB" id="A0A9W8IAA2"/>
<comment type="subcellular location">
    <subcellularLocation>
        <location evidence="4 5">Nucleus</location>
    </subcellularLocation>
</comment>
<feature type="region of interest" description="Disordered" evidence="6">
    <location>
        <begin position="212"/>
        <end position="235"/>
    </location>
</feature>
<dbReference type="InterPro" id="IPR017970">
    <property type="entry name" value="Homeobox_CS"/>
</dbReference>
<dbReference type="InterPro" id="IPR009057">
    <property type="entry name" value="Homeodomain-like_sf"/>
</dbReference>
<evidence type="ECO:0000256" key="3">
    <source>
        <dbReference type="ARBA" id="ARBA00023242"/>
    </source>
</evidence>
<dbReference type="PROSITE" id="PS50071">
    <property type="entry name" value="HOMEOBOX_2"/>
    <property type="match status" value="1"/>
</dbReference>
<evidence type="ECO:0000256" key="6">
    <source>
        <dbReference type="SAM" id="MobiDB-lite"/>
    </source>
</evidence>
<dbReference type="Pfam" id="PF00046">
    <property type="entry name" value="Homeodomain"/>
    <property type="match status" value="1"/>
</dbReference>
<dbReference type="GO" id="GO:0000981">
    <property type="term" value="F:DNA-binding transcription factor activity, RNA polymerase II-specific"/>
    <property type="evidence" value="ECO:0007669"/>
    <property type="project" value="InterPro"/>
</dbReference>
<reference evidence="8" key="1">
    <citation type="submission" date="2022-07" db="EMBL/GenBank/DDBJ databases">
        <title>Phylogenomic reconstructions and comparative analyses of Kickxellomycotina fungi.</title>
        <authorList>
            <person name="Reynolds N.K."/>
            <person name="Stajich J.E."/>
            <person name="Barry K."/>
            <person name="Grigoriev I.V."/>
            <person name="Crous P."/>
            <person name="Smith M.E."/>
        </authorList>
    </citation>
    <scope>NUCLEOTIDE SEQUENCE</scope>
    <source>
        <strain evidence="8">NRRL 1566</strain>
    </source>
</reference>
<dbReference type="PROSITE" id="PS00027">
    <property type="entry name" value="HOMEOBOX_1"/>
    <property type="match status" value="1"/>
</dbReference>
<dbReference type="EMBL" id="JANBUW010000041">
    <property type="protein sequence ID" value="KAJ2850180.1"/>
    <property type="molecule type" value="Genomic_DNA"/>
</dbReference>
<dbReference type="GO" id="GO:0030154">
    <property type="term" value="P:cell differentiation"/>
    <property type="evidence" value="ECO:0007669"/>
    <property type="project" value="TreeGrafter"/>
</dbReference>
<feature type="DNA-binding region" description="Homeobox" evidence="4">
    <location>
        <begin position="59"/>
        <end position="118"/>
    </location>
</feature>
<dbReference type="SMART" id="SM00389">
    <property type="entry name" value="HOX"/>
    <property type="match status" value="1"/>
</dbReference>
<evidence type="ECO:0000256" key="5">
    <source>
        <dbReference type="RuleBase" id="RU000682"/>
    </source>
</evidence>